<evidence type="ECO:0000256" key="10">
    <source>
        <dbReference type="ARBA" id="ARBA00023170"/>
    </source>
</evidence>
<feature type="site" description="Responsible for spectral tuning" evidence="11">
    <location>
        <position position="105"/>
    </location>
</feature>
<comment type="similarity">
    <text evidence="2">Belongs to the archaeal/bacterial/fungal opsin family.</text>
</comment>
<evidence type="ECO:0000256" key="1">
    <source>
        <dbReference type="ARBA" id="ARBA00004141"/>
    </source>
</evidence>
<dbReference type="PIRSF" id="PIRSF038142">
    <property type="entry name" value="Rhodopsin_bac_prd"/>
    <property type="match status" value="1"/>
</dbReference>
<dbReference type="PANTHER" id="PTHR28286">
    <property type="match status" value="1"/>
</dbReference>
<dbReference type="PANTHER" id="PTHR28286:SF2">
    <property type="entry name" value="BACTERIORHODOPSIN _OPSIN, NOPA (EUROFUNG)"/>
    <property type="match status" value="1"/>
</dbReference>
<feature type="transmembrane region" description="Helical" evidence="13">
    <location>
        <begin position="123"/>
        <end position="141"/>
    </location>
</feature>
<evidence type="ECO:0000256" key="4">
    <source>
        <dbReference type="ARBA" id="ARBA00022606"/>
    </source>
</evidence>
<evidence type="ECO:0000256" key="8">
    <source>
        <dbReference type="ARBA" id="ARBA00022991"/>
    </source>
</evidence>
<dbReference type="GO" id="GO:0016020">
    <property type="term" value="C:membrane"/>
    <property type="evidence" value="ECO:0007669"/>
    <property type="project" value="UniProtKB-SubCell"/>
</dbReference>
<keyword evidence="15" id="KW-1185">Reference proteome</keyword>
<evidence type="ECO:0000256" key="7">
    <source>
        <dbReference type="ARBA" id="ARBA00022989"/>
    </source>
</evidence>
<dbReference type="GO" id="GO:0010461">
    <property type="term" value="F:light-activated monoatomic ion channel activity"/>
    <property type="evidence" value="ECO:0007669"/>
    <property type="project" value="InterPro"/>
</dbReference>
<dbReference type="EMBL" id="PDEQ01000001">
    <property type="protein sequence ID" value="PEN15075.1"/>
    <property type="molecule type" value="Genomic_DNA"/>
</dbReference>
<reference evidence="14 15" key="1">
    <citation type="submission" date="2017-10" db="EMBL/GenBank/DDBJ databases">
        <title>Draft genome of Longibacter Salinarum.</title>
        <authorList>
            <person name="Goh K.M."/>
            <person name="Shamsir M.S."/>
            <person name="Lim S.W."/>
        </authorList>
    </citation>
    <scope>NUCLEOTIDE SEQUENCE [LARGE SCALE GENOMIC DNA]</scope>
    <source>
        <strain evidence="14 15">KCTC 52045</strain>
    </source>
</reference>
<keyword evidence="9 13" id="KW-0472">Membrane</keyword>
<evidence type="ECO:0000256" key="9">
    <source>
        <dbReference type="ARBA" id="ARBA00023136"/>
    </source>
</evidence>
<proteinExistence type="inferred from homology"/>
<dbReference type="OrthoDB" id="30586at2"/>
<feature type="modified residue" description="N6-(retinylidene)lysine" evidence="12">
    <location>
        <position position="240"/>
    </location>
</feature>
<evidence type="ECO:0000313" key="15">
    <source>
        <dbReference type="Proteomes" id="UP000220102"/>
    </source>
</evidence>
<dbReference type="Proteomes" id="UP000220102">
    <property type="component" value="Unassembled WGS sequence"/>
</dbReference>
<feature type="site" description="Primary proton donor" evidence="11">
    <location>
        <position position="108"/>
    </location>
</feature>
<keyword evidence="3" id="KW-0600">Photoreceptor protein</keyword>
<organism evidence="14 15">
    <name type="scientific">Longibacter salinarum</name>
    <dbReference type="NCBI Taxonomy" id="1850348"/>
    <lineage>
        <taxon>Bacteria</taxon>
        <taxon>Pseudomonadati</taxon>
        <taxon>Rhodothermota</taxon>
        <taxon>Rhodothermia</taxon>
        <taxon>Rhodothermales</taxon>
        <taxon>Salisaetaceae</taxon>
        <taxon>Longibacter</taxon>
    </lineage>
</organism>
<evidence type="ECO:0000256" key="5">
    <source>
        <dbReference type="ARBA" id="ARBA00022692"/>
    </source>
</evidence>
<dbReference type="PRINTS" id="PR00251">
    <property type="entry name" value="BACTRLOPSIN"/>
</dbReference>
<keyword evidence="8 12" id="KW-0157">Chromophore</keyword>
<keyword evidence="10" id="KW-0675">Receptor</keyword>
<feature type="transmembrane region" description="Helical" evidence="13">
    <location>
        <begin position="47"/>
        <end position="64"/>
    </location>
</feature>
<dbReference type="Gene3D" id="1.20.1070.10">
    <property type="entry name" value="Rhodopsin 7-helix transmembrane proteins"/>
    <property type="match status" value="1"/>
</dbReference>
<dbReference type="SUPFAM" id="SSF81321">
    <property type="entry name" value="Family A G protein-coupled receptor-like"/>
    <property type="match status" value="1"/>
</dbReference>
<dbReference type="GO" id="GO:0007602">
    <property type="term" value="P:phototransduction"/>
    <property type="evidence" value="ECO:0007669"/>
    <property type="project" value="UniProtKB-KW"/>
</dbReference>
<comment type="PTM">
    <text evidence="12">Contains one covalently linked retinal chromophore.</text>
</comment>
<dbReference type="InterPro" id="IPR001425">
    <property type="entry name" value="Arc/bac/fun_rhodopsins"/>
</dbReference>
<dbReference type="InterPro" id="IPR017402">
    <property type="entry name" value="Proteorhodopsin"/>
</dbReference>
<comment type="caution">
    <text evidence="14">The sequence shown here is derived from an EMBL/GenBank/DDBJ whole genome shotgun (WGS) entry which is preliminary data.</text>
</comment>
<protein>
    <submittedName>
        <fullName evidence="14">Xanthorhodopsin</fullName>
    </submittedName>
</protein>
<evidence type="ECO:0000256" key="11">
    <source>
        <dbReference type="PIRSR" id="PIRSR038142-1"/>
    </source>
</evidence>
<dbReference type="AlphaFoldDB" id="A0A2A8D2B5"/>
<evidence type="ECO:0000256" key="2">
    <source>
        <dbReference type="ARBA" id="ARBA00008130"/>
    </source>
</evidence>
<dbReference type="PROSITE" id="PS00950">
    <property type="entry name" value="BACTERIAL_OPSIN_1"/>
    <property type="match status" value="1"/>
</dbReference>
<keyword evidence="6 12" id="KW-0681">Retinal protein</keyword>
<accession>A0A2A8D2B5</accession>
<gene>
    <name evidence="14" type="ORF">CRI94_01955</name>
</gene>
<dbReference type="SMART" id="SM01021">
    <property type="entry name" value="Bac_rhodopsin"/>
    <property type="match status" value="1"/>
</dbReference>
<keyword evidence="4" id="KW-0716">Sensory transduction</keyword>
<keyword evidence="7 13" id="KW-1133">Transmembrane helix</keyword>
<dbReference type="Pfam" id="PF01036">
    <property type="entry name" value="Bac_rhodopsin"/>
    <property type="match status" value="1"/>
</dbReference>
<name>A0A2A8D2B5_9BACT</name>
<feature type="transmembrane region" description="Helical" evidence="13">
    <location>
        <begin position="153"/>
        <end position="172"/>
    </location>
</feature>
<feature type="transmembrane region" description="Helical" evidence="13">
    <location>
        <begin position="98"/>
        <end position="116"/>
    </location>
</feature>
<feature type="transmembrane region" description="Helical" evidence="13">
    <location>
        <begin position="193"/>
        <end position="210"/>
    </location>
</feature>
<comment type="subcellular location">
    <subcellularLocation>
        <location evidence="1">Membrane</location>
        <topology evidence="1">Multi-pass membrane protein</topology>
    </subcellularLocation>
</comment>
<evidence type="ECO:0000256" key="12">
    <source>
        <dbReference type="PIRSR" id="PIRSR038142-50"/>
    </source>
</evidence>
<feature type="transmembrane region" description="Helical" evidence="13">
    <location>
        <begin position="230"/>
        <end position="251"/>
    </location>
</feature>
<dbReference type="InterPro" id="IPR018229">
    <property type="entry name" value="Rhodopsin_retinal_BS"/>
</dbReference>
<feature type="site" description="Primary proton acceptor" evidence="11">
    <location>
        <position position="97"/>
    </location>
</feature>
<keyword evidence="5 13" id="KW-0812">Transmembrane</keyword>
<sequence length="273" mass="29977">MTLELPDLTPGQFNLVYNMFSFTIATMFAAFVYFVLAQKNLAPKYRVSMMVSALVVLIAGYHYFRIFGSWDAAYALEGGQYVFQDDQPFNDAYRYVDWLLTVPLLVVELVLVLGLPKGESGSLMARLGFAAALMIILGYPGEVSGDASLMGERGLWGFISTIPFVYILYVLFTELSSTIQRQSGRVAKLLSNARLLLLATWGFYPIAYMIPMFSAGYPTETPGAVVALQVGYTICDVLAKAGYGVLIYAIAKAKSEEEGFVVDEMVKPASAEA</sequence>
<evidence type="ECO:0000256" key="13">
    <source>
        <dbReference type="SAM" id="Phobius"/>
    </source>
</evidence>
<feature type="transmembrane region" description="Helical" evidence="13">
    <location>
        <begin position="15"/>
        <end position="35"/>
    </location>
</feature>
<evidence type="ECO:0000256" key="6">
    <source>
        <dbReference type="ARBA" id="ARBA00022925"/>
    </source>
</evidence>
<dbReference type="GO" id="GO:0009881">
    <property type="term" value="F:photoreceptor activity"/>
    <property type="evidence" value="ECO:0007669"/>
    <property type="project" value="UniProtKB-KW"/>
</dbReference>
<evidence type="ECO:0000313" key="14">
    <source>
        <dbReference type="EMBL" id="PEN15075.1"/>
    </source>
</evidence>
<evidence type="ECO:0000256" key="3">
    <source>
        <dbReference type="ARBA" id="ARBA00022543"/>
    </source>
</evidence>